<dbReference type="EMBL" id="MFKF01000209">
    <property type="protein sequence ID" value="OGG50325.1"/>
    <property type="molecule type" value="Genomic_DNA"/>
</dbReference>
<reference evidence="3 4" key="1">
    <citation type="journal article" date="2016" name="Nat. Commun.">
        <title>Thousands of microbial genomes shed light on interconnected biogeochemical processes in an aquifer system.</title>
        <authorList>
            <person name="Anantharaman K."/>
            <person name="Brown C.T."/>
            <person name="Hug L.A."/>
            <person name="Sharon I."/>
            <person name="Castelle C.J."/>
            <person name="Probst A.J."/>
            <person name="Thomas B.C."/>
            <person name="Singh A."/>
            <person name="Wilkins M.J."/>
            <person name="Karaoz U."/>
            <person name="Brodie E.L."/>
            <person name="Williams K.H."/>
            <person name="Hubbard S.S."/>
            <person name="Banfield J.F."/>
        </authorList>
    </citation>
    <scope>NUCLEOTIDE SEQUENCE [LARGE SCALE GENOMIC DNA]</scope>
    <source>
        <strain evidence="4">RIFCSPLOWO2_12_FULL_64_10</strain>
    </source>
</reference>
<evidence type="ECO:0000313" key="3">
    <source>
        <dbReference type="EMBL" id="OGG50325.1"/>
    </source>
</evidence>
<dbReference type="InterPro" id="IPR032466">
    <property type="entry name" value="Metal_Hydrolase"/>
</dbReference>
<evidence type="ECO:0000313" key="4">
    <source>
        <dbReference type="Proteomes" id="UP000178606"/>
    </source>
</evidence>
<dbReference type="GO" id="GO:0016831">
    <property type="term" value="F:carboxy-lyase activity"/>
    <property type="evidence" value="ECO:0007669"/>
    <property type="project" value="InterPro"/>
</dbReference>
<dbReference type="SUPFAM" id="SSF51556">
    <property type="entry name" value="Metallo-dependent hydrolases"/>
    <property type="match status" value="1"/>
</dbReference>
<organism evidence="3 4">
    <name type="scientific">Handelsmanbacteria sp. (strain RIFCSPLOWO2_12_FULL_64_10)</name>
    <dbReference type="NCBI Taxonomy" id="1817868"/>
    <lineage>
        <taxon>Bacteria</taxon>
        <taxon>Candidatus Handelsmaniibacteriota</taxon>
    </lineage>
</organism>
<gene>
    <name evidence="3" type="ORF">A3F84_06670</name>
</gene>
<dbReference type="AlphaFoldDB" id="A0A1F6CMH7"/>
<dbReference type="Gene3D" id="3.20.20.140">
    <property type="entry name" value="Metal-dependent hydrolases"/>
    <property type="match status" value="1"/>
</dbReference>
<name>A0A1F6CMH7_HANXR</name>
<feature type="domain" description="Amidohydrolase-related" evidence="2">
    <location>
        <begin position="20"/>
        <end position="267"/>
    </location>
</feature>
<dbReference type="PANTHER" id="PTHR21240">
    <property type="entry name" value="2-AMINO-3-CARBOXYLMUCONATE-6-SEMIALDEHYDE DECARBOXYLASE"/>
    <property type="match status" value="1"/>
</dbReference>
<dbReference type="Pfam" id="PF04909">
    <property type="entry name" value="Amidohydro_2"/>
    <property type="match status" value="1"/>
</dbReference>
<dbReference type="GO" id="GO:0005737">
    <property type="term" value="C:cytoplasm"/>
    <property type="evidence" value="ECO:0007669"/>
    <property type="project" value="TreeGrafter"/>
</dbReference>
<evidence type="ECO:0000256" key="1">
    <source>
        <dbReference type="ARBA" id="ARBA00023239"/>
    </source>
</evidence>
<proteinExistence type="predicted"/>
<accession>A0A1F6CMH7</accession>
<dbReference type="Proteomes" id="UP000178606">
    <property type="component" value="Unassembled WGS sequence"/>
</dbReference>
<keyword evidence="1" id="KW-0456">Lyase</keyword>
<sequence length="267" mass="29268">MSEFWSTARAGNPLRGEVVIDCHTHMGPWFNFSIPKDPWAGGMIAAMDACGIQRVVCAPHVAIGPDAPWGNDLVAEVVRRFPDRLAGYCTVNPNYPEREALDEMERHITRGTLRGVKIHPTVHLHPADGPNYRAMWAFAHAHALPVLVHTWESDRLCGPLMFSRIGKEYPKAQILLGHSGASAVGMDQSIQAAQEAENVHLDLTASYMPCGMLGVIVASVGADRVLFGTDVPFLDGRPKVGQIASARISDEDKRKIFGLNAKRLFKL</sequence>
<dbReference type="InterPro" id="IPR032465">
    <property type="entry name" value="ACMSD"/>
</dbReference>
<dbReference type="InterPro" id="IPR006680">
    <property type="entry name" value="Amidohydro-rel"/>
</dbReference>
<comment type="caution">
    <text evidence="3">The sequence shown here is derived from an EMBL/GenBank/DDBJ whole genome shotgun (WGS) entry which is preliminary data.</text>
</comment>
<evidence type="ECO:0000259" key="2">
    <source>
        <dbReference type="Pfam" id="PF04909"/>
    </source>
</evidence>
<dbReference type="GO" id="GO:0019748">
    <property type="term" value="P:secondary metabolic process"/>
    <property type="evidence" value="ECO:0007669"/>
    <property type="project" value="TreeGrafter"/>
</dbReference>
<dbReference type="CDD" id="cd01292">
    <property type="entry name" value="metallo-dependent_hydrolases"/>
    <property type="match status" value="1"/>
</dbReference>
<dbReference type="GO" id="GO:0016787">
    <property type="term" value="F:hydrolase activity"/>
    <property type="evidence" value="ECO:0007669"/>
    <property type="project" value="InterPro"/>
</dbReference>
<dbReference type="PANTHER" id="PTHR21240:SF28">
    <property type="entry name" value="ISO-OROTATE DECARBOXYLASE (EUROFUNG)"/>
    <property type="match status" value="1"/>
</dbReference>
<protein>
    <recommendedName>
        <fullName evidence="2">Amidohydrolase-related domain-containing protein</fullName>
    </recommendedName>
</protein>